<dbReference type="KEGG" id="phm:PSMK_05770"/>
<evidence type="ECO:0000313" key="3">
    <source>
        <dbReference type="Proteomes" id="UP000007881"/>
    </source>
</evidence>
<dbReference type="HOGENOM" id="CLU_2220697_0_0_0"/>
<proteinExistence type="predicted"/>
<dbReference type="Proteomes" id="UP000007881">
    <property type="component" value="Chromosome"/>
</dbReference>
<reference evidence="2 3" key="1">
    <citation type="submission" date="2012-02" db="EMBL/GenBank/DDBJ databases">
        <title>Complete genome sequence of Phycisphaera mikurensis NBRC 102666.</title>
        <authorList>
            <person name="Ankai A."/>
            <person name="Hosoyama A."/>
            <person name="Terui Y."/>
            <person name="Sekine M."/>
            <person name="Fukai R."/>
            <person name="Kato Y."/>
            <person name="Nakamura S."/>
            <person name="Yamada-Narita S."/>
            <person name="Kawakoshi A."/>
            <person name="Fukunaga Y."/>
            <person name="Yamazaki S."/>
            <person name="Fujita N."/>
        </authorList>
    </citation>
    <scope>NUCLEOTIDE SEQUENCE [LARGE SCALE GENOMIC DNA]</scope>
    <source>
        <strain evidence="3">NBRC 102666 / KCTC 22515 / FYK2301M01</strain>
    </source>
</reference>
<feature type="region of interest" description="Disordered" evidence="1">
    <location>
        <begin position="50"/>
        <end position="106"/>
    </location>
</feature>
<dbReference type="EMBL" id="AP012338">
    <property type="protein sequence ID" value="BAM02736.1"/>
    <property type="molecule type" value="Genomic_DNA"/>
</dbReference>
<sequence length="106" mass="10992">MRRAGHGRIEATVATGGLREKRGASNRVGLDQRGVQSRRQAASGIGIAFGRHRAPSRLGGPPGSASVCPERKTEAGPRRAGFVDGSGRRPRPPPAQKFSAAVPASS</sequence>
<feature type="region of interest" description="Disordered" evidence="1">
    <location>
        <begin position="1"/>
        <end position="37"/>
    </location>
</feature>
<dbReference type="AlphaFoldDB" id="I0IBU8"/>
<name>I0IBU8_PHYMF</name>
<protein>
    <submittedName>
        <fullName evidence="2">Uncharacterized protein</fullName>
    </submittedName>
</protein>
<accession>I0IBU8</accession>
<evidence type="ECO:0000256" key="1">
    <source>
        <dbReference type="SAM" id="MobiDB-lite"/>
    </source>
</evidence>
<organism evidence="2 3">
    <name type="scientific">Phycisphaera mikurensis (strain NBRC 102666 / KCTC 22515 / FYK2301M01)</name>
    <dbReference type="NCBI Taxonomy" id="1142394"/>
    <lineage>
        <taxon>Bacteria</taxon>
        <taxon>Pseudomonadati</taxon>
        <taxon>Planctomycetota</taxon>
        <taxon>Phycisphaerae</taxon>
        <taxon>Phycisphaerales</taxon>
        <taxon>Phycisphaeraceae</taxon>
        <taxon>Phycisphaera</taxon>
    </lineage>
</organism>
<keyword evidence="3" id="KW-1185">Reference proteome</keyword>
<gene>
    <name evidence="2" type="ordered locus">PSMK_05770</name>
</gene>
<evidence type="ECO:0000313" key="2">
    <source>
        <dbReference type="EMBL" id="BAM02736.1"/>
    </source>
</evidence>